<feature type="transmembrane region" description="Helical" evidence="7">
    <location>
        <begin position="168"/>
        <end position="188"/>
    </location>
</feature>
<dbReference type="Pfam" id="PF01757">
    <property type="entry name" value="Acyl_transf_3"/>
    <property type="match status" value="1"/>
</dbReference>
<evidence type="ECO:0000256" key="6">
    <source>
        <dbReference type="ARBA" id="ARBA00023136"/>
    </source>
</evidence>
<comment type="similarity">
    <text evidence="2">Belongs to the acyltransferase 3 family.</text>
</comment>
<evidence type="ECO:0000313" key="9">
    <source>
        <dbReference type="EMBL" id="MCY6958541.1"/>
    </source>
</evidence>
<feature type="transmembrane region" description="Helical" evidence="7">
    <location>
        <begin position="87"/>
        <end position="108"/>
    </location>
</feature>
<feature type="transmembrane region" description="Helical" evidence="7">
    <location>
        <begin position="280"/>
        <end position="300"/>
    </location>
</feature>
<evidence type="ECO:0000256" key="5">
    <source>
        <dbReference type="ARBA" id="ARBA00022989"/>
    </source>
</evidence>
<evidence type="ECO:0000256" key="4">
    <source>
        <dbReference type="ARBA" id="ARBA00022692"/>
    </source>
</evidence>
<evidence type="ECO:0000259" key="8">
    <source>
        <dbReference type="Pfam" id="PF01757"/>
    </source>
</evidence>
<gene>
    <name evidence="9" type="ORF">OW729_07995</name>
</gene>
<reference evidence="9" key="1">
    <citation type="submission" date="2022-12" db="EMBL/GenBank/DDBJ databases">
        <title>Clostridium sp. nov., isolated from industrial wastewater.</title>
        <authorList>
            <person name="Jiayan W."/>
        </authorList>
    </citation>
    <scope>NUCLEOTIDE SEQUENCE</scope>
    <source>
        <strain evidence="9">ZC22-4</strain>
    </source>
</reference>
<dbReference type="PANTHER" id="PTHR40074">
    <property type="entry name" value="O-ACETYLTRANSFERASE WECH"/>
    <property type="match status" value="1"/>
</dbReference>
<keyword evidence="6 7" id="KW-0472">Membrane</keyword>
<keyword evidence="3" id="KW-1003">Cell membrane</keyword>
<comment type="subcellular location">
    <subcellularLocation>
        <location evidence="1">Cell membrane</location>
        <topology evidence="1">Multi-pass membrane protein</topology>
    </subcellularLocation>
</comment>
<keyword evidence="5 7" id="KW-1133">Transmembrane helix</keyword>
<evidence type="ECO:0000256" key="3">
    <source>
        <dbReference type="ARBA" id="ARBA00022475"/>
    </source>
</evidence>
<keyword evidence="4 7" id="KW-0812">Transmembrane</keyword>
<dbReference type="RefSeq" id="WP_268060953.1">
    <property type="nucleotide sequence ID" value="NZ_JAPQFJ010000006.1"/>
</dbReference>
<feature type="transmembrane region" description="Helical" evidence="7">
    <location>
        <begin position="12"/>
        <end position="30"/>
    </location>
</feature>
<feature type="transmembrane region" description="Helical" evidence="7">
    <location>
        <begin position="194"/>
        <end position="213"/>
    </location>
</feature>
<dbReference type="Proteomes" id="UP001144612">
    <property type="component" value="Unassembled WGS sequence"/>
</dbReference>
<evidence type="ECO:0000256" key="1">
    <source>
        <dbReference type="ARBA" id="ARBA00004651"/>
    </source>
</evidence>
<name>A0ABT4D8C5_9CLOT</name>
<sequence>MKKHLSELQVYSGIAILFVTFIHSNAYYLTQILQLKSYIDAGIFFNFIDKIVHVAVPMFIFIAGYKFTMNNKNEKFLDFLIKKVQAILLPFLTISIFCLSVHCGKYLIFKTNTSLKLIIYDFFKQFILIFFGINVAYQLWYIPMFLFLILTYPFLLKYIKNIRLRLSLLIFLLITWPIIVGHIHIPIISRLLSFPAFNFICYLYLYEIGSLFCLNKMYLKDGKKIILLYVITLLLSSLIKNKTHSSLFTIIVLNPISVMAFYYISIYIKNNKLFLILGKYSFYIFLFHEPYFISKISLLIKSQGLYISGLIAPVVSILSIILSIFLYKILRKLSIAKYLLGIRYKNVTIERCKNIQINTD</sequence>
<dbReference type="EMBL" id="JAPQFJ010000006">
    <property type="protein sequence ID" value="MCY6958541.1"/>
    <property type="molecule type" value="Genomic_DNA"/>
</dbReference>
<evidence type="ECO:0000313" key="10">
    <source>
        <dbReference type="Proteomes" id="UP001144612"/>
    </source>
</evidence>
<evidence type="ECO:0000256" key="7">
    <source>
        <dbReference type="SAM" id="Phobius"/>
    </source>
</evidence>
<keyword evidence="9" id="KW-0808">Transferase</keyword>
<feature type="domain" description="Acyltransferase 3" evidence="8">
    <location>
        <begin position="13"/>
        <end position="327"/>
    </location>
</feature>
<feature type="transmembrane region" description="Helical" evidence="7">
    <location>
        <begin position="247"/>
        <end position="268"/>
    </location>
</feature>
<dbReference type="GO" id="GO:0016746">
    <property type="term" value="F:acyltransferase activity"/>
    <property type="evidence" value="ECO:0007669"/>
    <property type="project" value="UniProtKB-KW"/>
</dbReference>
<evidence type="ECO:0000256" key="2">
    <source>
        <dbReference type="ARBA" id="ARBA00007400"/>
    </source>
</evidence>
<feature type="transmembrane region" description="Helical" evidence="7">
    <location>
        <begin position="51"/>
        <end position="67"/>
    </location>
</feature>
<feature type="transmembrane region" description="Helical" evidence="7">
    <location>
        <begin position="306"/>
        <end position="327"/>
    </location>
</feature>
<dbReference type="PANTHER" id="PTHR40074:SF2">
    <property type="entry name" value="O-ACETYLTRANSFERASE WECH"/>
    <property type="match status" value="1"/>
</dbReference>
<organism evidence="9 10">
    <name type="scientific">Clostridium brassicae</name>
    <dbReference type="NCBI Taxonomy" id="2999072"/>
    <lineage>
        <taxon>Bacteria</taxon>
        <taxon>Bacillati</taxon>
        <taxon>Bacillota</taxon>
        <taxon>Clostridia</taxon>
        <taxon>Eubacteriales</taxon>
        <taxon>Clostridiaceae</taxon>
        <taxon>Clostridium</taxon>
    </lineage>
</organism>
<accession>A0ABT4D8C5</accession>
<dbReference type="InterPro" id="IPR002656">
    <property type="entry name" value="Acyl_transf_3_dom"/>
</dbReference>
<comment type="caution">
    <text evidence="9">The sequence shown here is derived from an EMBL/GenBank/DDBJ whole genome shotgun (WGS) entry which is preliminary data.</text>
</comment>
<feature type="transmembrane region" description="Helical" evidence="7">
    <location>
        <begin position="225"/>
        <end position="241"/>
    </location>
</feature>
<keyword evidence="9" id="KW-0012">Acyltransferase</keyword>
<keyword evidence="10" id="KW-1185">Reference proteome</keyword>
<protein>
    <submittedName>
        <fullName evidence="9">Acyltransferase family protein</fullName>
    </submittedName>
</protein>
<proteinExistence type="inferred from homology"/>
<feature type="transmembrane region" description="Helical" evidence="7">
    <location>
        <begin position="139"/>
        <end position="156"/>
    </location>
</feature>
<feature type="transmembrane region" description="Helical" evidence="7">
    <location>
        <begin position="115"/>
        <end position="133"/>
    </location>
</feature>